<protein>
    <submittedName>
        <fullName evidence="2">Uncharacterized protein</fullName>
    </submittedName>
</protein>
<name>A0A1B6FY56_9HEMI</name>
<organism evidence="2">
    <name type="scientific">Cuerna arida</name>
    <dbReference type="NCBI Taxonomy" id="1464854"/>
    <lineage>
        <taxon>Eukaryota</taxon>
        <taxon>Metazoa</taxon>
        <taxon>Ecdysozoa</taxon>
        <taxon>Arthropoda</taxon>
        <taxon>Hexapoda</taxon>
        <taxon>Insecta</taxon>
        <taxon>Pterygota</taxon>
        <taxon>Neoptera</taxon>
        <taxon>Paraneoptera</taxon>
        <taxon>Hemiptera</taxon>
        <taxon>Auchenorrhyncha</taxon>
        <taxon>Membracoidea</taxon>
        <taxon>Cicadellidae</taxon>
        <taxon>Cicadellinae</taxon>
        <taxon>Proconiini</taxon>
        <taxon>Cuerna</taxon>
    </lineage>
</organism>
<dbReference type="EMBL" id="GECZ01014641">
    <property type="protein sequence ID" value="JAS55128.1"/>
    <property type="molecule type" value="Transcribed_RNA"/>
</dbReference>
<proteinExistence type="predicted"/>
<gene>
    <name evidence="2" type="ORF">g.31845</name>
</gene>
<dbReference type="AlphaFoldDB" id="A0A1B6FY56"/>
<accession>A0A1B6FY56</accession>
<feature type="region of interest" description="Disordered" evidence="1">
    <location>
        <begin position="703"/>
        <end position="757"/>
    </location>
</feature>
<feature type="compositionally biased region" description="Basic and acidic residues" evidence="1">
    <location>
        <begin position="736"/>
        <end position="749"/>
    </location>
</feature>
<evidence type="ECO:0000313" key="2">
    <source>
        <dbReference type="EMBL" id="JAS55128.1"/>
    </source>
</evidence>
<sequence>MKTRTRTQVRQRYNFIKHMMTTKPGWTVVNAKRKGLNNTNKIRNLTQKNVERVKKEIDKVDTFFNLSQLEKDTFRIEKLKELRDQILLKRFDLKRRQKIFSDSSQINNFLLEYFKNSQRKPPIRPSKIDHHACNVYMNEMLLMAKYFGHDLKFPETENEVKNNLNLSKKLQHCLCAKLKTADNGMKNLDESNASTSIINNCDSSIDYKPENEDDIIMHDSWHTPLFDVTRLNFSEMFKRTVFDYSNGMHKDIWYSRNNRSSPHWSTFPGVVAEFEQSSTQQPFHLPPNHLTTLGLRSLLLSRYRLRQDASTKESTENSKEIENEETTTKFKIDVDLNNRLLDQFQETMITLFTWPKVLSVTSIGSTQVTQVSTARATQIGGESNQSINISCLMNNMTPEPTDVIFEASKESVRKRKVRQTMQEQSEGLKRKLVEIRRGITCKNKVNIDQLLKKVKESQVKTKKKMRNDLIVSVHRKNKTLTDTKSSTSLYHTKQKQLYKVPNNQVSSQLNKKTQVNINLNEDNSKLPLYKQDQCISIRDRNKTAITYRGARKDKTEKVLSHEQLHEVTEQNNPLKNMEIASTGVPQSYSGEIHETENLDRNIPINQPHSDEVESCLEIVHEECVAVSDTASECTGEKGSCEATMALTQSSKTAKKPVKIKSGKHNEAVPKVVAKGICEQSGSKLPTNVSDLCKGKSRLGTVAQEFAPVPEKTKTNRKRKRSSSKEVAVKSLKQLRKQNETLKDDVEPIGKKPRCPPT</sequence>
<evidence type="ECO:0000256" key="1">
    <source>
        <dbReference type="SAM" id="MobiDB-lite"/>
    </source>
</evidence>
<reference evidence="2" key="1">
    <citation type="submission" date="2015-11" db="EMBL/GenBank/DDBJ databases">
        <title>De novo transcriptome assembly of four potential Pierce s Disease insect vectors from Arizona vineyards.</title>
        <authorList>
            <person name="Tassone E.E."/>
        </authorList>
    </citation>
    <scope>NUCLEOTIDE SEQUENCE</scope>
</reference>